<organism evidence="1 2">
    <name type="scientific">Mucuna pruriens</name>
    <name type="common">Velvet bean</name>
    <name type="synonym">Dolichos pruriens</name>
    <dbReference type="NCBI Taxonomy" id="157652"/>
    <lineage>
        <taxon>Eukaryota</taxon>
        <taxon>Viridiplantae</taxon>
        <taxon>Streptophyta</taxon>
        <taxon>Embryophyta</taxon>
        <taxon>Tracheophyta</taxon>
        <taxon>Spermatophyta</taxon>
        <taxon>Magnoliopsida</taxon>
        <taxon>eudicotyledons</taxon>
        <taxon>Gunneridae</taxon>
        <taxon>Pentapetalae</taxon>
        <taxon>rosids</taxon>
        <taxon>fabids</taxon>
        <taxon>Fabales</taxon>
        <taxon>Fabaceae</taxon>
        <taxon>Papilionoideae</taxon>
        <taxon>50 kb inversion clade</taxon>
        <taxon>NPAAA clade</taxon>
        <taxon>indigoferoid/millettioid clade</taxon>
        <taxon>Phaseoleae</taxon>
        <taxon>Mucuna</taxon>
    </lineage>
</organism>
<dbReference type="AlphaFoldDB" id="A0A371EGL7"/>
<name>A0A371EGL7_MUCPR</name>
<reference evidence="1" key="1">
    <citation type="submission" date="2018-05" db="EMBL/GenBank/DDBJ databases">
        <title>Draft genome of Mucuna pruriens seed.</title>
        <authorList>
            <person name="Nnadi N.E."/>
            <person name="Vos R."/>
            <person name="Hasami M.H."/>
            <person name="Devisetty U.K."/>
            <person name="Aguiy J.C."/>
        </authorList>
    </citation>
    <scope>NUCLEOTIDE SEQUENCE [LARGE SCALE GENOMIC DNA]</scope>
    <source>
        <strain evidence="1">JCA_2017</strain>
    </source>
</reference>
<evidence type="ECO:0000313" key="1">
    <source>
        <dbReference type="EMBL" id="RDX65178.1"/>
    </source>
</evidence>
<protein>
    <submittedName>
        <fullName evidence="1">Uncharacterized protein</fullName>
    </submittedName>
</protein>
<accession>A0A371EGL7</accession>
<comment type="caution">
    <text evidence="1">The sequence shown here is derived from an EMBL/GenBank/DDBJ whole genome shotgun (WGS) entry which is preliminary data.</text>
</comment>
<dbReference type="Proteomes" id="UP000257109">
    <property type="component" value="Unassembled WGS sequence"/>
</dbReference>
<evidence type="ECO:0000313" key="2">
    <source>
        <dbReference type="Proteomes" id="UP000257109"/>
    </source>
</evidence>
<dbReference type="EMBL" id="QJKJ01014024">
    <property type="protein sequence ID" value="RDX65178.1"/>
    <property type="molecule type" value="Genomic_DNA"/>
</dbReference>
<sequence>MRGKPMRSGPMVLSTSAIQHRGHLSYSSAATSLLEKLAAQLARSALIYIGGAMHFLRVIEFTLYAYTLYPLPYSHLRSWWCTVQHWCSLDRRSTSLRLGSQSLPKGTAWNYQCTLVDLILNAHAIRGETPPSTMAIVFTVSVITDLIPNCLSKFLQCMTRSSTDPLYELDSEIELTLRRLRKVRKTVVNNSSISSSVINSNQFPTDNSISSFSHFAEPRQMENNDRTLKELATPNVPAQTYELKSGLIHLLPKFHGLVGKDPHKHLKEFHVVCSTMRPYKGLAVPSANTFQHLGRHETHLSREVLSSIQNCIHLKGNMWDKEKLYMNTGRDLTSSMPPVHTTRSASSY</sequence>
<proteinExistence type="predicted"/>
<keyword evidence="2" id="KW-1185">Reference proteome</keyword>
<feature type="non-terminal residue" evidence="1">
    <location>
        <position position="1"/>
    </location>
</feature>
<gene>
    <name evidence="1" type="ORF">CR513_56181</name>
</gene>